<evidence type="ECO:0000313" key="5">
    <source>
        <dbReference type="EMBL" id="CAB4969778.1"/>
    </source>
</evidence>
<dbReference type="SUPFAM" id="SSF54593">
    <property type="entry name" value="Glyoxalase/Bleomycin resistance protein/Dihydroxybiphenyl dioxygenase"/>
    <property type="match status" value="1"/>
</dbReference>
<gene>
    <name evidence="2" type="ORF">UFOPK2655_00556</name>
    <name evidence="3" type="ORF">UFOPK3077_00487</name>
    <name evidence="4" type="ORF">UFOPK3667_00403</name>
    <name evidence="5" type="ORF">UFOPK3903_00315</name>
    <name evidence="6" type="ORF">UFOPK4444_00742</name>
</gene>
<dbReference type="EMBL" id="CAFBOD010000002">
    <property type="protein sequence ID" value="CAB4969778.1"/>
    <property type="molecule type" value="Genomic_DNA"/>
</dbReference>
<dbReference type="Pfam" id="PF06983">
    <property type="entry name" value="3-dmu-9_3-mt"/>
    <property type="match status" value="1"/>
</dbReference>
<dbReference type="Gene3D" id="3.10.180.10">
    <property type="entry name" value="2,3-Dihydroxybiphenyl 1,2-Dioxygenase, domain 1"/>
    <property type="match status" value="1"/>
</dbReference>
<evidence type="ECO:0000313" key="3">
    <source>
        <dbReference type="EMBL" id="CAB4800302.1"/>
    </source>
</evidence>
<evidence type="ECO:0000313" key="4">
    <source>
        <dbReference type="EMBL" id="CAB4916498.1"/>
    </source>
</evidence>
<dbReference type="InterPro" id="IPR009725">
    <property type="entry name" value="3_dmu_93_MTrfase"/>
</dbReference>
<feature type="domain" description="PhnB-like" evidence="1">
    <location>
        <begin position="7"/>
        <end position="115"/>
    </location>
</feature>
<dbReference type="PIRSF" id="PIRSF021700">
    <property type="entry name" value="3_dmu_93_MTrfase"/>
    <property type="match status" value="1"/>
</dbReference>
<evidence type="ECO:0000313" key="2">
    <source>
        <dbReference type="EMBL" id="CAB4708112.1"/>
    </source>
</evidence>
<dbReference type="PANTHER" id="PTHR33990">
    <property type="entry name" value="PROTEIN YJDN-RELATED"/>
    <property type="match status" value="1"/>
</dbReference>
<dbReference type="AlphaFoldDB" id="A0A6J7LNJ5"/>
<proteinExistence type="predicted"/>
<name>A0A6J7LNJ5_9ZZZZ</name>
<dbReference type="EMBL" id="CAFBRZ010000036">
    <property type="protein sequence ID" value="CAB5152403.1"/>
    <property type="molecule type" value="Genomic_DNA"/>
</dbReference>
<dbReference type="CDD" id="cd06588">
    <property type="entry name" value="PhnB_like"/>
    <property type="match status" value="1"/>
</dbReference>
<dbReference type="InterPro" id="IPR029068">
    <property type="entry name" value="Glyas_Bleomycin-R_OHBP_Dase"/>
</dbReference>
<evidence type="ECO:0000313" key="6">
    <source>
        <dbReference type="EMBL" id="CAB5152403.1"/>
    </source>
</evidence>
<reference evidence="5" key="1">
    <citation type="submission" date="2020-05" db="EMBL/GenBank/DDBJ databases">
        <authorList>
            <person name="Chiriac C."/>
            <person name="Salcher M."/>
            <person name="Ghai R."/>
            <person name="Kavagutti S V."/>
        </authorList>
    </citation>
    <scope>NUCLEOTIDE SEQUENCE</scope>
</reference>
<dbReference type="InterPro" id="IPR028973">
    <property type="entry name" value="PhnB-like"/>
</dbReference>
<sequence>MANTSSLRTFLWFNNTLEDALEFYSQIFGESFTLISSHRPESEGKLMSAEFSIYGHELVGMGWPGGPEFNASISLSISCDGQAETDRLWDAITKEGAAGECGWCVDPFGVSWQITPRQMSQHLGNSDPVKAAFAWQAMRGMSKIVIADLYE</sequence>
<dbReference type="EMBL" id="CAFBMU010000003">
    <property type="protein sequence ID" value="CAB4916498.1"/>
    <property type="molecule type" value="Genomic_DNA"/>
</dbReference>
<evidence type="ECO:0000259" key="1">
    <source>
        <dbReference type="Pfam" id="PF06983"/>
    </source>
</evidence>
<protein>
    <submittedName>
        <fullName evidence="5">Unannotated protein</fullName>
    </submittedName>
</protein>
<accession>A0A6J7LNJ5</accession>
<dbReference type="EMBL" id="CAFAAS010000003">
    <property type="protein sequence ID" value="CAB4800302.1"/>
    <property type="molecule type" value="Genomic_DNA"/>
</dbReference>
<organism evidence="5">
    <name type="scientific">freshwater metagenome</name>
    <dbReference type="NCBI Taxonomy" id="449393"/>
    <lineage>
        <taxon>unclassified sequences</taxon>
        <taxon>metagenomes</taxon>
        <taxon>ecological metagenomes</taxon>
    </lineage>
</organism>
<dbReference type="EMBL" id="CAEZYE010000022">
    <property type="protein sequence ID" value="CAB4708112.1"/>
    <property type="molecule type" value="Genomic_DNA"/>
</dbReference>